<organism evidence="1 2">
    <name type="scientific">Fusarium decemcellulare</name>
    <dbReference type="NCBI Taxonomy" id="57161"/>
    <lineage>
        <taxon>Eukaryota</taxon>
        <taxon>Fungi</taxon>
        <taxon>Dikarya</taxon>
        <taxon>Ascomycota</taxon>
        <taxon>Pezizomycotina</taxon>
        <taxon>Sordariomycetes</taxon>
        <taxon>Hypocreomycetidae</taxon>
        <taxon>Hypocreales</taxon>
        <taxon>Nectriaceae</taxon>
        <taxon>Fusarium</taxon>
        <taxon>Fusarium decemcellulare species complex</taxon>
    </lineage>
</organism>
<gene>
    <name evidence="1" type="ORF">NM208_g10626</name>
</gene>
<reference evidence="1" key="1">
    <citation type="submission" date="2022-08" db="EMBL/GenBank/DDBJ databases">
        <title>Genome Sequence of Fusarium decemcellulare.</title>
        <authorList>
            <person name="Buettner E."/>
        </authorList>
    </citation>
    <scope>NUCLEOTIDE SEQUENCE</scope>
    <source>
        <strain evidence="1">Babe19</strain>
    </source>
</reference>
<comment type="caution">
    <text evidence="1">The sequence shown here is derived from an EMBL/GenBank/DDBJ whole genome shotgun (WGS) entry which is preliminary data.</text>
</comment>
<evidence type="ECO:0000313" key="2">
    <source>
        <dbReference type="Proteomes" id="UP001148629"/>
    </source>
</evidence>
<protein>
    <submittedName>
        <fullName evidence="1">Uncharacterized protein</fullName>
    </submittedName>
</protein>
<dbReference type="EMBL" id="JANRMS010001536">
    <property type="protein sequence ID" value="KAJ3527583.1"/>
    <property type="molecule type" value="Genomic_DNA"/>
</dbReference>
<dbReference type="Proteomes" id="UP001148629">
    <property type="component" value="Unassembled WGS sequence"/>
</dbReference>
<keyword evidence="2" id="KW-1185">Reference proteome</keyword>
<name>A0ACC1RXP0_9HYPO</name>
<evidence type="ECO:0000313" key="1">
    <source>
        <dbReference type="EMBL" id="KAJ3527583.1"/>
    </source>
</evidence>
<sequence length="67" mass="8048">MLDDKWVRRAMIVIGQDKQATWFHPSPSDPAAASFWLLRDAYPWRSETRWHYLLFVQADLEVEWQQG</sequence>
<accession>A0ACC1RXP0</accession>
<proteinExistence type="predicted"/>